<proteinExistence type="predicted"/>
<name>A0A671FV64_RHIFE</name>
<dbReference type="AlphaFoldDB" id="A0A671FV64"/>
<accession>A0A671FV64</accession>
<reference evidence="1 2" key="1">
    <citation type="journal article" date="2015" name="Annu Rev Anim Biosci">
        <title>The Genome 10K Project: a way forward.</title>
        <authorList>
            <person name="Koepfli K.P."/>
            <person name="Paten B."/>
            <person name="O'Brien S.J."/>
            <person name="Koepfli K.P."/>
            <person name="Paten B."/>
            <person name="Antunes A."/>
            <person name="Belov K."/>
            <person name="Bustamante C."/>
            <person name="Castoe T.A."/>
            <person name="Clawson H."/>
            <person name="Crawford A.J."/>
            <person name="Diekhans M."/>
            <person name="Distel D."/>
            <person name="Durbin R."/>
            <person name="Earl D."/>
            <person name="Fujita M.K."/>
            <person name="Gamble T."/>
            <person name="Georges A."/>
            <person name="Gemmell N."/>
            <person name="Gilbert M.T."/>
            <person name="Graves J.M."/>
            <person name="Green R.E."/>
            <person name="Hickey G."/>
            <person name="Jarvis E.D."/>
            <person name="Johnson W."/>
            <person name="Komissarov A."/>
            <person name="Korf I."/>
            <person name="Kuhn R."/>
            <person name="Larkin D.M."/>
            <person name="Lewin H."/>
            <person name="Lopez J.V."/>
            <person name="Ma J."/>
            <person name="Marques-Bonet T."/>
            <person name="Miller W."/>
            <person name="Murphy R."/>
            <person name="Pevzner P."/>
            <person name="Shapiro B."/>
            <person name="Steiner C."/>
            <person name="Tamazian G."/>
            <person name="Venkatesh B."/>
            <person name="Wang J."/>
            <person name="Wayne R."/>
            <person name="Wiley E."/>
            <person name="Yang H."/>
            <person name="Zhang G."/>
            <person name="Haussler D."/>
            <person name="Ryder O."/>
            <person name="O'Brien S.J."/>
        </authorList>
    </citation>
    <scope>NUCLEOTIDE SEQUENCE</scope>
</reference>
<reference evidence="1" key="4">
    <citation type="submission" date="2025-08" db="UniProtKB">
        <authorList>
            <consortium name="Ensembl"/>
        </authorList>
    </citation>
    <scope>IDENTIFICATION</scope>
</reference>
<reference evidence="1 2" key="2">
    <citation type="journal article" date="2018" name="Annu Rev Anim Biosci">
        <title>Bat Biology, Genomes, and the Bat1K Project: To Generate Chromosome-Level Genomes for All Living Bat Species.</title>
        <authorList>
            <person name="Teeling E.C."/>
            <person name="Vernes S.C."/>
            <person name="Davalos L.M."/>
            <person name="Ray D.A."/>
            <person name="Gilbert M.T.P."/>
            <person name="Myers E."/>
        </authorList>
    </citation>
    <scope>NUCLEOTIDE SEQUENCE</scope>
</reference>
<reference evidence="1" key="5">
    <citation type="submission" date="2025-09" db="UniProtKB">
        <authorList>
            <consortium name="Ensembl"/>
        </authorList>
    </citation>
    <scope>IDENTIFICATION</scope>
</reference>
<reference evidence="2" key="3">
    <citation type="submission" date="2018-12" db="EMBL/GenBank/DDBJ databases">
        <title>G10K-VGP greater horseshoe bat female genome, primary haplotype.</title>
        <authorList>
            <person name="Teeling E."/>
            <person name="Myers G."/>
            <person name="Vernes S."/>
            <person name="Pippel M."/>
            <person name="Winkler S."/>
            <person name="Fedrigo O."/>
            <person name="Rhie A."/>
            <person name="Koren S."/>
            <person name="Phillippy A."/>
            <person name="Lewin H."/>
            <person name="Damas J."/>
            <person name="Howe K."/>
            <person name="Mountcastle J."/>
            <person name="Jarvis E.D."/>
        </authorList>
    </citation>
    <scope>NUCLEOTIDE SEQUENCE [LARGE SCALE GENOMIC DNA]</scope>
</reference>
<sequence>MIFKIFLLVECSPLFFRVREVGTCLEKYYIFPQSYIGKLALVREVSFRMIRKNAHKY</sequence>
<organism evidence="1 2">
    <name type="scientific">Rhinolophus ferrumequinum</name>
    <name type="common">Greater horseshoe bat</name>
    <dbReference type="NCBI Taxonomy" id="59479"/>
    <lineage>
        <taxon>Eukaryota</taxon>
        <taxon>Metazoa</taxon>
        <taxon>Chordata</taxon>
        <taxon>Craniata</taxon>
        <taxon>Vertebrata</taxon>
        <taxon>Euteleostomi</taxon>
        <taxon>Mammalia</taxon>
        <taxon>Eutheria</taxon>
        <taxon>Laurasiatheria</taxon>
        <taxon>Chiroptera</taxon>
        <taxon>Yinpterochiroptera</taxon>
        <taxon>Rhinolophoidea</taxon>
        <taxon>Rhinolophidae</taxon>
        <taxon>Rhinolophinae</taxon>
        <taxon>Rhinolophus</taxon>
    </lineage>
</organism>
<dbReference type="GeneTree" id="ENSGT01090000262500"/>
<dbReference type="Proteomes" id="UP000472240">
    <property type="component" value="Chromosome 7"/>
</dbReference>
<keyword evidence="2" id="KW-1185">Reference proteome</keyword>
<evidence type="ECO:0000313" key="2">
    <source>
        <dbReference type="Proteomes" id="UP000472240"/>
    </source>
</evidence>
<dbReference type="InParanoid" id="A0A671FV64"/>
<dbReference type="OMA" id="REVSFRM"/>
<dbReference type="Ensembl" id="ENSRFET00010028694.1">
    <property type="protein sequence ID" value="ENSRFEP00010026408.1"/>
    <property type="gene ID" value="ENSRFEG00010017563.1"/>
</dbReference>
<protein>
    <submittedName>
        <fullName evidence="1">Uncharacterized protein</fullName>
    </submittedName>
</protein>
<evidence type="ECO:0000313" key="1">
    <source>
        <dbReference type="Ensembl" id="ENSRFEP00010026408.1"/>
    </source>
</evidence>